<evidence type="ECO:0000313" key="3">
    <source>
        <dbReference type="Proteomes" id="UP000605986"/>
    </source>
</evidence>
<gene>
    <name evidence="2" type="ORF">F53441_9611</name>
</gene>
<proteinExistence type="predicted"/>
<protein>
    <submittedName>
        <fullName evidence="2">HET-domain-containing protein</fullName>
    </submittedName>
</protein>
<dbReference type="PANTHER" id="PTHR24148:SF64">
    <property type="entry name" value="HETEROKARYON INCOMPATIBILITY DOMAIN-CONTAINING PROTEIN"/>
    <property type="match status" value="1"/>
</dbReference>
<dbReference type="OrthoDB" id="2157530at2759"/>
<name>A0A8H4KBE7_9HYPO</name>
<feature type="domain" description="Heterokaryon incompatibility" evidence="1">
    <location>
        <begin position="45"/>
        <end position="201"/>
    </location>
</feature>
<dbReference type="Pfam" id="PF06985">
    <property type="entry name" value="HET"/>
    <property type="match status" value="1"/>
</dbReference>
<evidence type="ECO:0000313" key="2">
    <source>
        <dbReference type="EMBL" id="KAF4446779.1"/>
    </source>
</evidence>
<sequence>MDSSRLYQKLPFPDSIRLLELTQRGSDHSTCGRLLLSRLGDTPCFAALSYVWGCASSNDPLFQVNGFELKIRQSLAYALDSLLSSGNKSLLWIDQICIDQENDLEREHQVKLMSKIFRQAQRVIFWLGPHEKDTKYAFDLLKVLAVNATDSKIWNEAVQSLNRAGFFSHPSDLFNPAKVSFLALAGLLNRPWFSRVWIIQEVVLASKLEFLCGGSTIEGSILFEVVQMITSIIHDPPMPWLLKPYRHAIKLGQLRAQVAGGIHCSYPHLAQTFSTWNCKEIHDRLNALFGVVFLNDPLSAWFQPKYSITGPELYIRFARDYIKHSGNLDILHFAGCGDSEKFSLSKVNGTFLLQLSPPADDVPSWAPDWRVQSRPLVLLPHPAYHVQSHFAATTSEPDSYLDEECQRLRVRALLVDEITVCGPPYYASFCRGIQITEHEIFGIWYEMMKGHFDSNEFESIFSSTIVMDAKVTLTERSAMNVHRKDIAPGFKHWMKRLMQDAEPFHSDDSDEPSEGAAHFSYVAEEICRNRTMFVTKNGRLGLGSTHVSPGASIYLIHGMKTPFVVHENMYGHTLRGECYVHGLMDQQAQQSHSDIDLSLM</sequence>
<evidence type="ECO:0000259" key="1">
    <source>
        <dbReference type="Pfam" id="PF06985"/>
    </source>
</evidence>
<dbReference type="Proteomes" id="UP000605986">
    <property type="component" value="Unassembled WGS sequence"/>
</dbReference>
<dbReference type="AlphaFoldDB" id="A0A8H4KBE7"/>
<dbReference type="Pfam" id="PF26639">
    <property type="entry name" value="Het-6_barrel"/>
    <property type="match status" value="1"/>
</dbReference>
<organism evidence="2 3">
    <name type="scientific">Fusarium austroafricanum</name>
    <dbReference type="NCBI Taxonomy" id="2364996"/>
    <lineage>
        <taxon>Eukaryota</taxon>
        <taxon>Fungi</taxon>
        <taxon>Dikarya</taxon>
        <taxon>Ascomycota</taxon>
        <taxon>Pezizomycotina</taxon>
        <taxon>Sordariomycetes</taxon>
        <taxon>Hypocreomycetidae</taxon>
        <taxon>Hypocreales</taxon>
        <taxon>Nectriaceae</taxon>
        <taxon>Fusarium</taxon>
        <taxon>Fusarium concolor species complex</taxon>
    </lineage>
</organism>
<dbReference type="EMBL" id="JAADJG010000440">
    <property type="protein sequence ID" value="KAF4446779.1"/>
    <property type="molecule type" value="Genomic_DNA"/>
</dbReference>
<dbReference type="InterPro" id="IPR052895">
    <property type="entry name" value="HetReg/Transcr_Mod"/>
</dbReference>
<keyword evidence="3" id="KW-1185">Reference proteome</keyword>
<comment type="caution">
    <text evidence="2">The sequence shown here is derived from an EMBL/GenBank/DDBJ whole genome shotgun (WGS) entry which is preliminary data.</text>
</comment>
<dbReference type="PANTHER" id="PTHR24148">
    <property type="entry name" value="ANKYRIN REPEAT DOMAIN-CONTAINING PROTEIN 39 HOMOLOG-RELATED"/>
    <property type="match status" value="1"/>
</dbReference>
<accession>A0A8H4KBE7</accession>
<reference evidence="2" key="1">
    <citation type="submission" date="2020-01" db="EMBL/GenBank/DDBJ databases">
        <title>Identification and distribution of gene clusters putatively required for synthesis of sphingolipid metabolism inhibitors in phylogenetically diverse species of the filamentous fungus Fusarium.</title>
        <authorList>
            <person name="Kim H.-S."/>
            <person name="Busman M."/>
            <person name="Brown D.W."/>
            <person name="Divon H."/>
            <person name="Uhlig S."/>
            <person name="Proctor R.H."/>
        </authorList>
    </citation>
    <scope>NUCLEOTIDE SEQUENCE</scope>
    <source>
        <strain evidence="2">NRRL 53441</strain>
    </source>
</reference>
<dbReference type="InterPro" id="IPR010730">
    <property type="entry name" value="HET"/>
</dbReference>